<dbReference type="PANTHER" id="PTHR17490:SF16">
    <property type="entry name" value="THREONYLCARBAMOYL-AMP SYNTHASE"/>
    <property type="match status" value="1"/>
</dbReference>
<keyword evidence="9 13" id="KW-0547">Nucleotide-binding</keyword>
<comment type="subcellular location">
    <subcellularLocation>
        <location evidence="1 13">Cytoplasm</location>
    </subcellularLocation>
</comment>
<dbReference type="Proteomes" id="UP000737612">
    <property type="component" value="Unassembled WGS sequence"/>
</dbReference>
<dbReference type="GO" id="GO:0061710">
    <property type="term" value="F:L-threonylcarbamoyladenylate synthase"/>
    <property type="evidence" value="ECO:0007669"/>
    <property type="project" value="UniProtKB-EC"/>
</dbReference>
<proteinExistence type="inferred from homology"/>
<dbReference type="InterPro" id="IPR017945">
    <property type="entry name" value="DHBP_synth_RibB-like_a/b_dom"/>
</dbReference>
<keyword evidence="6 13" id="KW-0808">Transferase</keyword>
<feature type="binding site" evidence="14">
    <location>
        <position position="60"/>
    </location>
    <ligand>
        <name>ATP</name>
        <dbReference type="ChEBI" id="CHEBI:30616"/>
    </ligand>
</feature>
<dbReference type="EMBL" id="JAAITQ010000022">
    <property type="protein sequence ID" value="NSE17044.1"/>
    <property type="molecule type" value="Genomic_DNA"/>
</dbReference>
<reference evidence="21 22" key="1">
    <citation type="submission" date="2015-09" db="EMBL/GenBank/DDBJ databases">
        <authorList>
            <consortium name="Pathogen Informatics"/>
        </authorList>
    </citation>
    <scope>NUCLEOTIDE SEQUENCE [LARGE SCALE GENOMIC DNA]</scope>
    <source>
        <strain evidence="16 21">2789STDY5608849</strain>
        <strain evidence="17 22">2789STDY5834885</strain>
    </source>
</reference>
<evidence type="ECO:0000256" key="14">
    <source>
        <dbReference type="PIRSR" id="PIRSR004930-1"/>
    </source>
</evidence>
<dbReference type="EMBL" id="CZAL01000001">
    <property type="protein sequence ID" value="CUO64066.1"/>
    <property type="molecule type" value="Genomic_DNA"/>
</dbReference>
<evidence type="ECO:0000256" key="11">
    <source>
        <dbReference type="ARBA" id="ARBA00029774"/>
    </source>
</evidence>
<keyword evidence="5 13" id="KW-0963">Cytoplasm</keyword>
<dbReference type="SUPFAM" id="SSF55821">
    <property type="entry name" value="YrdC/RibB"/>
    <property type="match status" value="1"/>
</dbReference>
<dbReference type="STRING" id="1150298.ERS852406_01395"/>
<feature type="binding site" evidence="14">
    <location>
        <position position="183"/>
    </location>
    <ligand>
        <name>L-threonine</name>
        <dbReference type="ChEBI" id="CHEBI:57926"/>
    </ligand>
</feature>
<feature type="domain" description="YrdC-like" evidence="15">
    <location>
        <begin position="15"/>
        <end position="201"/>
    </location>
</feature>
<feature type="binding site" evidence="14">
    <location>
        <position position="197"/>
    </location>
    <ligand>
        <name>ATP</name>
        <dbReference type="ChEBI" id="CHEBI:30616"/>
    </ligand>
</feature>
<evidence type="ECO:0000256" key="5">
    <source>
        <dbReference type="ARBA" id="ARBA00022490"/>
    </source>
</evidence>
<dbReference type="EMBL" id="JAKNFS010000006">
    <property type="protein sequence ID" value="MCG4765004.1"/>
    <property type="molecule type" value="Genomic_DNA"/>
</dbReference>
<sequence length="349" mass="37662">MRAWIARMTEDNIDQSAIEKAGEILKNGGLAAFPTETVYGLGGNALDAKASEKIYAAKGRPSDNPLIVHIGRMEDLETVAANVPESARKLAAACWPGPLTMIFEKTNAVPLETTGGLTSVAVRYPSNKVANALILAGGGFIAAPSANTSGRPSPTKAEHVIEDLGDKIDCIIDGGDAEIGLESTIVDFTEEIPTILRPGYYNKEMLEKVLGTVRVDPGILAEDSHVRPKAPGMRYKHYAPKADLTIIQGEMERVIPEINRLAAEQEKAGKKVGVICTDETREQYTTGDIKSIGLRAEDETIAHHLFAILRDFDEDGVEVIYSEAFDTPRMGQAIMNRLLKAAGHKVAEV</sequence>
<keyword evidence="8 13" id="KW-0548">Nucleotidyltransferase</keyword>
<dbReference type="InterPro" id="IPR038385">
    <property type="entry name" value="Sua5/YwlC_C"/>
</dbReference>
<evidence type="ECO:0000256" key="7">
    <source>
        <dbReference type="ARBA" id="ARBA00022694"/>
    </source>
</evidence>
<dbReference type="Proteomes" id="UP000095706">
    <property type="component" value="Unassembled WGS sequence"/>
</dbReference>
<evidence type="ECO:0000313" key="22">
    <source>
        <dbReference type="Proteomes" id="UP000095709"/>
    </source>
</evidence>
<feature type="binding site" evidence="14">
    <location>
        <position position="69"/>
    </location>
    <ligand>
        <name>L-threonine</name>
        <dbReference type="ChEBI" id="CHEBI:57926"/>
    </ligand>
</feature>
<evidence type="ECO:0000256" key="4">
    <source>
        <dbReference type="ARBA" id="ARBA00015492"/>
    </source>
</evidence>
<gene>
    <name evidence="17" type="primary">yciO</name>
    <name evidence="16" type="ORF">ERS852406_01395</name>
    <name evidence="17" type="ORF">ERS852498_00108</name>
    <name evidence="20" type="ORF">G5B05_11630</name>
    <name evidence="18" type="ORF">JTJ23_12630</name>
    <name evidence="19" type="ORF">L0N21_05710</name>
</gene>
<reference evidence="18" key="4">
    <citation type="submission" date="2021-02" db="EMBL/GenBank/DDBJ databases">
        <title>Metagenome-assembled genomes from human diarrheal sample B26.</title>
        <authorList>
            <person name="Ateba T.P."/>
            <person name="Alayande K.A."/>
            <person name="Mwanza M."/>
        </authorList>
    </citation>
    <scope>NUCLEOTIDE SEQUENCE</scope>
    <source>
        <strain evidence="18">06WH</strain>
    </source>
</reference>
<dbReference type="Proteomes" id="UP000768180">
    <property type="component" value="Unassembled WGS sequence"/>
</dbReference>
<dbReference type="PIRSF" id="PIRSF004930">
    <property type="entry name" value="Tln_factor_SUA5"/>
    <property type="match status" value="1"/>
</dbReference>
<comment type="similarity">
    <text evidence="2 13">Belongs to the SUA5 family.</text>
</comment>
<dbReference type="Proteomes" id="UP001199915">
    <property type="component" value="Unassembled WGS sequence"/>
</dbReference>
<dbReference type="InterPro" id="IPR005145">
    <property type="entry name" value="Sua5_C"/>
</dbReference>
<feature type="binding site" evidence="14">
    <location>
        <position position="153"/>
    </location>
    <ligand>
        <name>ATP</name>
        <dbReference type="ChEBI" id="CHEBI:30616"/>
    </ligand>
</feature>
<organism evidence="17 22">
    <name type="scientific">Fusicatenibacter saccharivorans</name>
    <dbReference type="NCBI Taxonomy" id="1150298"/>
    <lineage>
        <taxon>Bacteria</taxon>
        <taxon>Bacillati</taxon>
        <taxon>Bacillota</taxon>
        <taxon>Clostridia</taxon>
        <taxon>Lachnospirales</taxon>
        <taxon>Lachnospiraceae</taxon>
        <taxon>Fusicatenibacter</taxon>
    </lineage>
</organism>
<dbReference type="PANTHER" id="PTHR17490">
    <property type="entry name" value="SUA5"/>
    <property type="match status" value="1"/>
</dbReference>
<evidence type="ECO:0000256" key="1">
    <source>
        <dbReference type="ARBA" id="ARBA00004496"/>
    </source>
</evidence>
<dbReference type="Pfam" id="PF03481">
    <property type="entry name" value="Sua5_C"/>
    <property type="match status" value="1"/>
</dbReference>
<dbReference type="Gene3D" id="3.90.870.10">
    <property type="entry name" value="DHBP synthase"/>
    <property type="match status" value="1"/>
</dbReference>
<dbReference type="PROSITE" id="PS51163">
    <property type="entry name" value="YRDC"/>
    <property type="match status" value="1"/>
</dbReference>
<dbReference type="GO" id="GO:0000049">
    <property type="term" value="F:tRNA binding"/>
    <property type="evidence" value="ECO:0007669"/>
    <property type="project" value="TreeGrafter"/>
</dbReference>
<reference evidence="20 23" key="2">
    <citation type="journal article" date="2020" name="Cell Host Microbe">
        <title>Functional and Genomic Variation between Human-Derived Isolates of Lachnospiraceae Reveals Inter- and Intra-Species Diversity.</title>
        <authorList>
            <person name="Sorbara M.T."/>
            <person name="Littmann E.R."/>
            <person name="Fontana E."/>
            <person name="Moody T.U."/>
            <person name="Kohout C.E."/>
            <person name="Gjonbalaj M."/>
            <person name="Eaton V."/>
            <person name="Seok R."/>
            <person name="Leiner I.M."/>
            <person name="Pamer E.G."/>
        </authorList>
    </citation>
    <scope>NUCLEOTIDE SEQUENCE [LARGE SCALE GENOMIC DNA]</scope>
    <source>
        <strain evidence="20 23">MSK.14.54</strain>
    </source>
</reference>
<evidence type="ECO:0000313" key="20">
    <source>
        <dbReference type="EMBL" id="NSE17044.1"/>
    </source>
</evidence>
<dbReference type="EC" id="2.7.7.87" evidence="3 13"/>
<evidence type="ECO:0000256" key="10">
    <source>
        <dbReference type="ARBA" id="ARBA00022840"/>
    </source>
</evidence>
<feature type="binding site" evidence="14">
    <location>
        <position position="238"/>
    </location>
    <ligand>
        <name>ATP</name>
        <dbReference type="ChEBI" id="CHEBI:30616"/>
    </ligand>
</feature>
<feature type="binding site" evidence="14">
    <location>
        <position position="37"/>
    </location>
    <ligand>
        <name>L-threonine</name>
        <dbReference type="ChEBI" id="CHEBI:57926"/>
    </ligand>
</feature>
<dbReference type="GO" id="GO:0008033">
    <property type="term" value="P:tRNA processing"/>
    <property type="evidence" value="ECO:0007669"/>
    <property type="project" value="UniProtKB-KW"/>
</dbReference>
<evidence type="ECO:0000313" key="19">
    <source>
        <dbReference type="EMBL" id="MCG4765004.1"/>
    </source>
</evidence>
<evidence type="ECO:0000256" key="9">
    <source>
        <dbReference type="ARBA" id="ARBA00022741"/>
    </source>
</evidence>
<dbReference type="GO" id="GO:0005524">
    <property type="term" value="F:ATP binding"/>
    <property type="evidence" value="ECO:0007669"/>
    <property type="project" value="UniProtKB-UniRule"/>
</dbReference>
<evidence type="ECO:0000256" key="6">
    <source>
        <dbReference type="ARBA" id="ARBA00022679"/>
    </source>
</evidence>
<name>A0A174GSQ3_9FIRM</name>
<reference evidence="19" key="5">
    <citation type="submission" date="2022-01" db="EMBL/GenBank/DDBJ databases">
        <title>Collection of gut derived symbiotic bacterial strains cultured from healthy donors.</title>
        <authorList>
            <person name="Lin H."/>
            <person name="Kohout C."/>
            <person name="Waligurski E."/>
            <person name="Pamer E.G."/>
        </authorList>
    </citation>
    <scope>NUCLEOTIDE SEQUENCE</scope>
    <source>
        <strain evidence="19">DFI.5.49</strain>
    </source>
</reference>
<dbReference type="NCBIfam" id="TIGR00057">
    <property type="entry name" value="L-threonylcarbamoyladenylate synthase"/>
    <property type="match status" value="1"/>
</dbReference>
<dbReference type="InterPro" id="IPR050156">
    <property type="entry name" value="TC-AMP_synthase_SUA5"/>
</dbReference>
<feature type="binding site" evidence="14">
    <location>
        <position position="143"/>
    </location>
    <ligand>
        <name>L-threonine</name>
        <dbReference type="ChEBI" id="CHEBI:57926"/>
    </ligand>
</feature>
<evidence type="ECO:0000313" key="17">
    <source>
        <dbReference type="EMBL" id="CUO64066.1"/>
    </source>
</evidence>
<dbReference type="InterPro" id="IPR006070">
    <property type="entry name" value="Sua5-like_dom"/>
</dbReference>
<evidence type="ECO:0000313" key="21">
    <source>
        <dbReference type="Proteomes" id="UP000095706"/>
    </source>
</evidence>
<comment type="catalytic activity">
    <reaction evidence="12 13">
        <text>L-threonine + hydrogencarbonate + ATP = L-threonylcarbamoyladenylate + diphosphate + H2O</text>
        <dbReference type="Rhea" id="RHEA:36407"/>
        <dbReference type="ChEBI" id="CHEBI:15377"/>
        <dbReference type="ChEBI" id="CHEBI:17544"/>
        <dbReference type="ChEBI" id="CHEBI:30616"/>
        <dbReference type="ChEBI" id="CHEBI:33019"/>
        <dbReference type="ChEBI" id="CHEBI:57926"/>
        <dbReference type="ChEBI" id="CHEBI:73682"/>
        <dbReference type="EC" id="2.7.7.87"/>
    </reaction>
</comment>
<dbReference type="FunFam" id="3.90.870.10:FF:000009">
    <property type="entry name" value="Threonylcarbamoyl-AMP synthase, putative"/>
    <property type="match status" value="1"/>
</dbReference>
<evidence type="ECO:0000256" key="13">
    <source>
        <dbReference type="PIRNR" id="PIRNR004930"/>
    </source>
</evidence>
<evidence type="ECO:0000313" key="23">
    <source>
        <dbReference type="Proteomes" id="UP000768180"/>
    </source>
</evidence>
<accession>A0A174GSQ3</accession>
<keyword evidence="7 13" id="KW-0819">tRNA processing</keyword>
<dbReference type="Gene3D" id="3.40.50.11030">
    <property type="entry name" value="Threonylcarbamoyl-AMP synthase, C-terminal domain"/>
    <property type="match status" value="1"/>
</dbReference>
<comment type="function">
    <text evidence="13">Required for the formation of a threonylcarbamoyl group on adenosine at position 37 (t(6)A37) in tRNAs that read codons beginning with adenine.</text>
</comment>
<dbReference type="GO" id="GO:0005737">
    <property type="term" value="C:cytoplasm"/>
    <property type="evidence" value="ECO:0007669"/>
    <property type="project" value="UniProtKB-SubCell"/>
</dbReference>
<evidence type="ECO:0000256" key="3">
    <source>
        <dbReference type="ARBA" id="ARBA00012584"/>
    </source>
</evidence>
<evidence type="ECO:0000259" key="15">
    <source>
        <dbReference type="PROSITE" id="PS51163"/>
    </source>
</evidence>
<dbReference type="OrthoDB" id="9814580at2"/>
<protein>
    <recommendedName>
        <fullName evidence="4 13">Threonylcarbamoyl-AMP synthase</fullName>
        <shortName evidence="13">TC-AMP synthase</shortName>
        <ecNumber evidence="3 13">2.7.7.87</ecNumber>
    </recommendedName>
    <alternativeName>
        <fullName evidence="11 13">L-threonylcarbamoyladenylate synthase</fullName>
    </alternativeName>
</protein>
<evidence type="ECO:0000313" key="16">
    <source>
        <dbReference type="EMBL" id="CUO16371.1"/>
    </source>
</evidence>
<feature type="binding site" evidence="14">
    <location>
        <position position="145"/>
    </location>
    <ligand>
        <name>ATP</name>
        <dbReference type="ChEBI" id="CHEBI:30616"/>
    </ligand>
</feature>
<evidence type="ECO:0000256" key="2">
    <source>
        <dbReference type="ARBA" id="ARBA00007663"/>
    </source>
</evidence>
<reference evidence="20" key="3">
    <citation type="submission" date="2020-02" db="EMBL/GenBank/DDBJ databases">
        <authorList>
            <person name="Littmann E."/>
            <person name="Sorbara M."/>
        </authorList>
    </citation>
    <scope>NUCLEOTIDE SEQUENCE</scope>
    <source>
        <strain evidence="20">MSK.14.54</strain>
    </source>
</reference>
<evidence type="ECO:0000256" key="12">
    <source>
        <dbReference type="ARBA" id="ARBA00048366"/>
    </source>
</evidence>
<keyword evidence="10 13" id="KW-0067">ATP-binding</keyword>
<evidence type="ECO:0000313" key="18">
    <source>
        <dbReference type="EMBL" id="MBN2954404.1"/>
    </source>
</evidence>
<dbReference type="GeneID" id="79855619"/>
<keyword evidence="23" id="KW-1185">Reference proteome</keyword>
<dbReference type="AlphaFoldDB" id="A0A174GSQ3"/>
<dbReference type="Pfam" id="PF01300">
    <property type="entry name" value="Sua5_yciO_yrdC"/>
    <property type="match status" value="1"/>
</dbReference>
<dbReference type="RefSeq" id="WP_022462093.1">
    <property type="nucleotide sequence ID" value="NZ_CABJFB010000003.1"/>
</dbReference>
<feature type="binding site" evidence="14">
    <location>
        <position position="123"/>
    </location>
    <ligand>
        <name>L-threonine</name>
        <dbReference type="ChEBI" id="CHEBI:57926"/>
    </ligand>
</feature>
<dbReference type="GO" id="GO:0006450">
    <property type="term" value="P:regulation of translational fidelity"/>
    <property type="evidence" value="ECO:0007669"/>
    <property type="project" value="TreeGrafter"/>
</dbReference>
<evidence type="ECO:0000256" key="8">
    <source>
        <dbReference type="ARBA" id="ARBA00022695"/>
    </source>
</evidence>
<dbReference type="Proteomes" id="UP000095709">
    <property type="component" value="Unassembled WGS sequence"/>
</dbReference>
<dbReference type="EMBL" id="JAFHBD010000062">
    <property type="protein sequence ID" value="MBN2954404.1"/>
    <property type="molecule type" value="Genomic_DNA"/>
</dbReference>
<feature type="binding site" evidence="14">
    <location>
        <position position="64"/>
    </location>
    <ligand>
        <name>ATP</name>
        <dbReference type="ChEBI" id="CHEBI:30616"/>
    </ligand>
</feature>
<dbReference type="InterPro" id="IPR010923">
    <property type="entry name" value="T(6)A37_SUA5"/>
</dbReference>
<dbReference type="EMBL" id="CYYV01000006">
    <property type="protein sequence ID" value="CUO16371.1"/>
    <property type="molecule type" value="Genomic_DNA"/>
</dbReference>
<dbReference type="GO" id="GO:0003725">
    <property type="term" value="F:double-stranded RNA binding"/>
    <property type="evidence" value="ECO:0007669"/>
    <property type="project" value="UniProtKB-UniRule"/>
</dbReference>